<dbReference type="Proteomes" id="UP000533598">
    <property type="component" value="Unassembled WGS sequence"/>
</dbReference>
<sequence length="58" mass="5987">MQAVHTLGVLIINGLLAALLLALSHITVVVLAGCCVGLALLELRAARRAATKITAGRR</sequence>
<organism evidence="2 3">
    <name type="scientific">Crossiella cryophila</name>
    <dbReference type="NCBI Taxonomy" id="43355"/>
    <lineage>
        <taxon>Bacteria</taxon>
        <taxon>Bacillati</taxon>
        <taxon>Actinomycetota</taxon>
        <taxon>Actinomycetes</taxon>
        <taxon>Pseudonocardiales</taxon>
        <taxon>Pseudonocardiaceae</taxon>
        <taxon>Crossiella</taxon>
    </lineage>
</organism>
<protein>
    <submittedName>
        <fullName evidence="2">Uncharacterized protein</fullName>
    </submittedName>
</protein>
<dbReference type="AlphaFoldDB" id="A0A7W7C9W6"/>
<keyword evidence="1" id="KW-0472">Membrane</keyword>
<keyword evidence="1" id="KW-0812">Transmembrane</keyword>
<keyword evidence="1" id="KW-1133">Transmembrane helix</keyword>
<proteinExistence type="predicted"/>
<keyword evidence="3" id="KW-1185">Reference proteome</keyword>
<accession>A0A7W7C9W6</accession>
<gene>
    <name evidence="2" type="ORF">HNR67_003352</name>
</gene>
<dbReference type="EMBL" id="JACHMH010000001">
    <property type="protein sequence ID" value="MBB4677234.1"/>
    <property type="molecule type" value="Genomic_DNA"/>
</dbReference>
<evidence type="ECO:0000313" key="2">
    <source>
        <dbReference type="EMBL" id="MBB4677234.1"/>
    </source>
</evidence>
<feature type="transmembrane region" description="Helical" evidence="1">
    <location>
        <begin position="15"/>
        <end position="41"/>
    </location>
</feature>
<comment type="caution">
    <text evidence="2">The sequence shown here is derived from an EMBL/GenBank/DDBJ whole genome shotgun (WGS) entry which is preliminary data.</text>
</comment>
<evidence type="ECO:0000256" key="1">
    <source>
        <dbReference type="SAM" id="Phobius"/>
    </source>
</evidence>
<dbReference type="RefSeq" id="WP_185003188.1">
    <property type="nucleotide sequence ID" value="NZ_BAAAUI010000085.1"/>
</dbReference>
<name>A0A7W7C9W6_9PSEU</name>
<reference evidence="2 3" key="1">
    <citation type="submission" date="2020-08" db="EMBL/GenBank/DDBJ databases">
        <title>Sequencing the genomes of 1000 actinobacteria strains.</title>
        <authorList>
            <person name="Klenk H.-P."/>
        </authorList>
    </citation>
    <scope>NUCLEOTIDE SEQUENCE [LARGE SCALE GENOMIC DNA]</scope>
    <source>
        <strain evidence="2 3">DSM 44230</strain>
    </source>
</reference>
<evidence type="ECO:0000313" key="3">
    <source>
        <dbReference type="Proteomes" id="UP000533598"/>
    </source>
</evidence>